<organism evidence="2 3">
    <name type="scientific">Leptobrachium leishanense</name>
    <name type="common">Leishan spiny toad</name>
    <dbReference type="NCBI Taxonomy" id="445787"/>
    <lineage>
        <taxon>Eukaryota</taxon>
        <taxon>Metazoa</taxon>
        <taxon>Chordata</taxon>
        <taxon>Craniata</taxon>
        <taxon>Vertebrata</taxon>
        <taxon>Euteleostomi</taxon>
        <taxon>Amphibia</taxon>
        <taxon>Batrachia</taxon>
        <taxon>Anura</taxon>
        <taxon>Pelobatoidea</taxon>
        <taxon>Megophryidae</taxon>
        <taxon>Leptobrachium</taxon>
    </lineage>
</organism>
<reference evidence="2" key="2">
    <citation type="submission" date="2025-09" db="UniProtKB">
        <authorList>
            <consortium name="Ensembl"/>
        </authorList>
    </citation>
    <scope>IDENTIFICATION</scope>
</reference>
<evidence type="ECO:0000313" key="3">
    <source>
        <dbReference type="Proteomes" id="UP000694569"/>
    </source>
</evidence>
<feature type="compositionally biased region" description="Acidic residues" evidence="1">
    <location>
        <begin position="156"/>
        <end position="166"/>
    </location>
</feature>
<feature type="region of interest" description="Disordered" evidence="1">
    <location>
        <begin position="149"/>
        <end position="179"/>
    </location>
</feature>
<reference evidence="2" key="1">
    <citation type="submission" date="2025-08" db="UniProtKB">
        <authorList>
            <consortium name="Ensembl"/>
        </authorList>
    </citation>
    <scope>IDENTIFICATION</scope>
</reference>
<dbReference type="AlphaFoldDB" id="A0A8C5LPW0"/>
<protein>
    <submittedName>
        <fullName evidence="2">Uncharacterized protein</fullName>
    </submittedName>
</protein>
<dbReference type="Proteomes" id="UP000694569">
    <property type="component" value="Unplaced"/>
</dbReference>
<accession>A0A8C5LPW0</accession>
<evidence type="ECO:0000313" key="2">
    <source>
        <dbReference type="Ensembl" id="ENSLLEP00000002184.1"/>
    </source>
</evidence>
<dbReference type="GeneTree" id="ENSGT01000000220213"/>
<proteinExistence type="predicted"/>
<keyword evidence="3" id="KW-1185">Reference proteome</keyword>
<sequence length="346" mass="38971">MESIFKEVAKIEHTAAIVQAMQGSIDPWWETKNCVANLIGNGKFRKRKGKYALIFAAGWIADKFQESCRLKLSLEGEMEDLKVEIDKLRAPVVQQAAETSTEYECTVRSNTELCKENECLSESSTHAQEAVRELSGPCRRTEAEHCAVSMEKSEDLGSDTETDSGMEMDNLSDPGVGKVNAMAEDTSGESVVKGLHSDSGVGSSHARMVSVVQQGRSPCAQRRFCAGRQAIRCFACRGFAHIARYCVVTNGNRHRDSKYPITTPRSKAVYSTRWGNGPRHGSLQRHRSQGQPRSWIQKTDLKSQYERLKCENVKLGEERDRFWEFSRVPNFGFQRRGNEEMLLRSF</sequence>
<evidence type="ECO:0000256" key="1">
    <source>
        <dbReference type="SAM" id="MobiDB-lite"/>
    </source>
</evidence>
<dbReference type="Ensembl" id="ENSLLET00000002277.1">
    <property type="protein sequence ID" value="ENSLLEP00000002184.1"/>
    <property type="gene ID" value="ENSLLEG00000001407.1"/>
</dbReference>
<feature type="region of interest" description="Disordered" evidence="1">
    <location>
        <begin position="273"/>
        <end position="295"/>
    </location>
</feature>
<dbReference type="OrthoDB" id="3341596at2759"/>
<name>A0A8C5LPW0_9ANUR</name>